<dbReference type="PANTHER" id="PTHR31836:SF25">
    <property type="entry name" value="RLPA-LIKE PROTEIN DOUBLE-PSI BETA-BARREL DOMAIN-CONTAINING PROTEIN"/>
    <property type="match status" value="1"/>
</dbReference>
<dbReference type="SUPFAM" id="SSF50685">
    <property type="entry name" value="Barwin-like endoglucanases"/>
    <property type="match status" value="1"/>
</dbReference>
<dbReference type="InterPro" id="IPR036908">
    <property type="entry name" value="RlpA-like_sf"/>
</dbReference>
<proteinExistence type="predicted"/>
<name>A0A4S8KS02_DENBC</name>
<evidence type="ECO:0000256" key="1">
    <source>
        <dbReference type="ARBA" id="ARBA00022729"/>
    </source>
</evidence>
<protein>
    <submittedName>
        <fullName evidence="3">Riboflavin aldehyde-forming enzyme</fullName>
    </submittedName>
</protein>
<organism evidence="3 4">
    <name type="scientific">Dendrothele bispora (strain CBS 962.96)</name>
    <dbReference type="NCBI Taxonomy" id="1314807"/>
    <lineage>
        <taxon>Eukaryota</taxon>
        <taxon>Fungi</taxon>
        <taxon>Dikarya</taxon>
        <taxon>Basidiomycota</taxon>
        <taxon>Agaricomycotina</taxon>
        <taxon>Agaricomycetes</taxon>
        <taxon>Agaricomycetidae</taxon>
        <taxon>Agaricales</taxon>
        <taxon>Agaricales incertae sedis</taxon>
        <taxon>Dendrothele</taxon>
    </lineage>
</organism>
<dbReference type="InterPro" id="IPR051477">
    <property type="entry name" value="Expansin_CellWall"/>
</dbReference>
<evidence type="ECO:0000313" key="4">
    <source>
        <dbReference type="Proteomes" id="UP000297245"/>
    </source>
</evidence>
<evidence type="ECO:0000256" key="2">
    <source>
        <dbReference type="SAM" id="SignalP"/>
    </source>
</evidence>
<sequence>MAFRVLGTLALVAAALAAPTPSNETSTLKKRIDHFGDATWFHVGLGNCGVFSVDSDKIVAIPKSLYDQNNGGNCFQWVKITDQRNGNVHWGQTLDSCPSCGDGLDLSPGLFEEFGSLDVGRFPIVWNFEPFGFVPPN</sequence>
<dbReference type="CDD" id="cd22191">
    <property type="entry name" value="DPBB_RlpA_EXP_N-like"/>
    <property type="match status" value="1"/>
</dbReference>
<feature type="chain" id="PRO_5020253412" evidence="2">
    <location>
        <begin position="18"/>
        <end position="137"/>
    </location>
</feature>
<dbReference type="EMBL" id="ML180168">
    <property type="protein sequence ID" value="THU78584.1"/>
    <property type="molecule type" value="Genomic_DNA"/>
</dbReference>
<keyword evidence="4" id="KW-1185">Reference proteome</keyword>
<evidence type="ECO:0000313" key="3">
    <source>
        <dbReference type="EMBL" id="THU78584.1"/>
    </source>
</evidence>
<dbReference type="Proteomes" id="UP000297245">
    <property type="component" value="Unassembled WGS sequence"/>
</dbReference>
<dbReference type="PANTHER" id="PTHR31836">
    <property type="match status" value="1"/>
</dbReference>
<feature type="signal peptide" evidence="2">
    <location>
        <begin position="1"/>
        <end position="17"/>
    </location>
</feature>
<accession>A0A4S8KS02</accession>
<dbReference type="OrthoDB" id="406505at2759"/>
<keyword evidence="1 2" id="KW-0732">Signal</keyword>
<dbReference type="AlphaFoldDB" id="A0A4S8KS02"/>
<gene>
    <name evidence="3" type="ORF">K435DRAFT_699780</name>
</gene>
<reference evidence="3 4" key="1">
    <citation type="journal article" date="2019" name="Nat. Ecol. Evol.">
        <title>Megaphylogeny resolves global patterns of mushroom evolution.</title>
        <authorList>
            <person name="Varga T."/>
            <person name="Krizsan K."/>
            <person name="Foldi C."/>
            <person name="Dima B."/>
            <person name="Sanchez-Garcia M."/>
            <person name="Sanchez-Ramirez S."/>
            <person name="Szollosi G.J."/>
            <person name="Szarkandi J.G."/>
            <person name="Papp V."/>
            <person name="Albert L."/>
            <person name="Andreopoulos W."/>
            <person name="Angelini C."/>
            <person name="Antonin V."/>
            <person name="Barry K.W."/>
            <person name="Bougher N.L."/>
            <person name="Buchanan P."/>
            <person name="Buyck B."/>
            <person name="Bense V."/>
            <person name="Catcheside P."/>
            <person name="Chovatia M."/>
            <person name="Cooper J."/>
            <person name="Damon W."/>
            <person name="Desjardin D."/>
            <person name="Finy P."/>
            <person name="Geml J."/>
            <person name="Haridas S."/>
            <person name="Hughes K."/>
            <person name="Justo A."/>
            <person name="Karasinski D."/>
            <person name="Kautmanova I."/>
            <person name="Kiss B."/>
            <person name="Kocsube S."/>
            <person name="Kotiranta H."/>
            <person name="LaButti K.M."/>
            <person name="Lechner B.E."/>
            <person name="Liimatainen K."/>
            <person name="Lipzen A."/>
            <person name="Lukacs Z."/>
            <person name="Mihaltcheva S."/>
            <person name="Morgado L.N."/>
            <person name="Niskanen T."/>
            <person name="Noordeloos M.E."/>
            <person name="Ohm R.A."/>
            <person name="Ortiz-Santana B."/>
            <person name="Ovrebo C."/>
            <person name="Racz N."/>
            <person name="Riley R."/>
            <person name="Savchenko A."/>
            <person name="Shiryaev A."/>
            <person name="Soop K."/>
            <person name="Spirin V."/>
            <person name="Szebenyi C."/>
            <person name="Tomsovsky M."/>
            <person name="Tulloss R.E."/>
            <person name="Uehling J."/>
            <person name="Grigoriev I.V."/>
            <person name="Vagvolgyi C."/>
            <person name="Papp T."/>
            <person name="Martin F.M."/>
            <person name="Miettinen O."/>
            <person name="Hibbett D.S."/>
            <person name="Nagy L.G."/>
        </authorList>
    </citation>
    <scope>NUCLEOTIDE SEQUENCE [LARGE SCALE GENOMIC DNA]</scope>
    <source>
        <strain evidence="3 4">CBS 962.96</strain>
    </source>
</reference>
<dbReference type="Gene3D" id="2.40.40.10">
    <property type="entry name" value="RlpA-like domain"/>
    <property type="match status" value="1"/>
</dbReference>